<feature type="domain" description="NUP160 middle TPR" evidence="7">
    <location>
        <begin position="781"/>
        <end position="1047"/>
    </location>
</feature>
<dbReference type="GO" id="GO:0017056">
    <property type="term" value="F:structural constituent of nuclear pore"/>
    <property type="evidence" value="ECO:0007669"/>
    <property type="project" value="TreeGrafter"/>
</dbReference>
<reference evidence="9 10" key="1">
    <citation type="submission" date="2022-11" db="UniProtKB">
        <authorList>
            <consortium name="WormBaseParasite"/>
        </authorList>
    </citation>
    <scope>IDENTIFICATION</scope>
</reference>
<evidence type="ECO:0000259" key="6">
    <source>
        <dbReference type="Pfam" id="PF23347"/>
    </source>
</evidence>
<dbReference type="InterPro" id="IPR056536">
    <property type="entry name" value="TPR_NUP160_C"/>
</dbReference>
<evidence type="ECO:0000313" key="10">
    <source>
        <dbReference type="WBParaSite" id="PgR013_g050_t03"/>
    </source>
</evidence>
<feature type="domain" description="Nucleoporin Nup120/160 beta-propeller" evidence="5">
    <location>
        <begin position="57"/>
        <end position="531"/>
    </location>
</feature>
<dbReference type="WBParaSite" id="PgR013_g050_t02">
    <property type="protein sequence ID" value="PgR013_g050_t02"/>
    <property type="gene ID" value="PgR013_g050"/>
</dbReference>
<keyword evidence="3" id="KW-0539">Nucleus</keyword>
<dbReference type="Pfam" id="PF23354">
    <property type="entry name" value="TPR_NUP160_120_M"/>
    <property type="match status" value="1"/>
</dbReference>
<evidence type="ECO:0000259" key="5">
    <source>
        <dbReference type="Pfam" id="PF11715"/>
    </source>
</evidence>
<dbReference type="InterPro" id="IPR059141">
    <property type="entry name" value="Beta-prop_Nup120_160"/>
</dbReference>
<feature type="domain" description="NUP160 C-terminal TPR" evidence="6">
    <location>
        <begin position="1111"/>
        <end position="1350"/>
    </location>
</feature>
<sequence length="1351" mass="151216">MVDSFGEVELMFAAGYAQAPSRTIRIPNGALRSLESDEAESSAGCFDFGEETAFKDRFIIWRARGPNLGVEERSVECDLINGTSLCVNFTRAHVVPGTHFEFANGKLVFIVPTQTSLHRFFVQMPKEDPSGFKRSFVSQLEEQTPISLYHDCYELTTQGCVSRAAIVHSTSDGTTAACHMGDGRIVMVQMHHVLGAMPEVTENVMKGDGFLYRMMKYNNHRYLAAIAPCKIAGQVFFYVLFKDAHLHVYSKTGKAFSDNLPNLFGCDVSDGGELVAAIDLKVHDCGGRVYVTAQLQGDCNSMVLIGNAVSAKTEDYGGLMAPFTTLAVPNVDVLDFAMMARGVELKVLALCRTTEGRYCVMTAALESSSGAVVQEWEEVSKARAFNAEIDCLMAQRLGPCAMKRSRIFNADNFSFDVIVRSLQLVCKHQASESPFLKLEHNDWKGLIKTVDQYISSSQFDQHHMSREERSLLMGNRNNEVPLKRFWTALEKNCEQLQEAACRPLALWCSNSLGLYGTIQQGRLTVCHVCDEQMEWVRALTVGRCKSRVVNSDALQSCMSIAARFAANEMVPDSLSIEEMNEFSRRFPQTSHLIENLIRKFAEMTPVDFTTHLVDMRVPYGGSFTSGLLAASLRRQVDDRLTFSHRLIACIAVARTVLQTEEFISGRDTRWDTTLNIHEKTLHNVNRQYTVLSQAAAIRVANGTEHETSLAEAFFSGTGLTAIEGFAHAKTYLDDDMEGEGEDGDDDLEESMRASQWERNSMSSPYAQFLSRLMSSTIVALWPESPALLLPKFLTSGHCYAALLEYCQLNEPYIKELVSAFRFFEGVAYCGLSQPDRALHSFLDALDGMEQHDEALGGVLYVLGASSKPPSITEFFLKVMAIMESHNYGEQLVQLGRLALRKSPPDDPLLPTIYTTIFKHELMTERFADSLRTLLKNPSIDDRKMCLRELLAKLVDGNQKRALINIDYSSMENQVIDILEGRARAADVAEDGGLYDLLFGFHFKRGNFAKAALAMLEYANRLQKELQNRDILLRRCRCLSIVCQTLALLPEQSRYLAVVATKDSAHGKDPNDVEQEDYDEEVSSGSGHLPAEAANGANKEATSSKSLVLLSLEDITKEATLCDARYAVLEASLSADSPSTASCIPPSKPEEVFKKLVEMKLFDHAWLMSGIFSIPPYTIIEAVTYECIKVDASPDDVEPHWIAINRRYVDEVGSGKDRHWSIMRAYVEMGRRLYPNDTGILRSASMTFLQYEWPLPCWLSTLHRQRDVGDFVNILLSFGHLELALDALTKAVESASECLVSEHARSILPYTQIDMFFHLVAKNEDPYLEKISKQLTTKLRVYMERVETFSRR</sequence>
<dbReference type="InterPro" id="IPR056535">
    <property type="entry name" value="TPR_NUP160_M"/>
</dbReference>
<comment type="subcellular location">
    <subcellularLocation>
        <location evidence="1">Nucleus</location>
    </subcellularLocation>
</comment>
<evidence type="ECO:0000256" key="2">
    <source>
        <dbReference type="ARBA" id="ARBA00022448"/>
    </source>
</evidence>
<dbReference type="InterPro" id="IPR021717">
    <property type="entry name" value="Nucleoporin_Nup160"/>
</dbReference>
<evidence type="ECO:0000259" key="7">
    <source>
        <dbReference type="Pfam" id="PF23354"/>
    </source>
</evidence>
<name>A0A915APY7_PARUN</name>
<evidence type="ECO:0000256" key="1">
    <source>
        <dbReference type="ARBA" id="ARBA00004123"/>
    </source>
</evidence>
<accession>A0A915APY7</accession>
<feature type="compositionally biased region" description="Acidic residues" evidence="4">
    <location>
        <begin position="1071"/>
        <end position="1081"/>
    </location>
</feature>
<dbReference type="WBParaSite" id="PgR013_g050_t03">
    <property type="protein sequence ID" value="PgR013_g050_t03"/>
    <property type="gene ID" value="PgR013_g050"/>
</dbReference>
<evidence type="ECO:0000313" key="8">
    <source>
        <dbReference type="Proteomes" id="UP000887569"/>
    </source>
</evidence>
<keyword evidence="2" id="KW-0813">Transport</keyword>
<evidence type="ECO:0000313" key="9">
    <source>
        <dbReference type="WBParaSite" id="PgR013_g050_t02"/>
    </source>
</evidence>
<dbReference type="PANTHER" id="PTHR21286:SF0">
    <property type="entry name" value="NUCLEAR PORE COMPLEX PROTEIN NUP160"/>
    <property type="match status" value="1"/>
</dbReference>
<proteinExistence type="predicted"/>
<evidence type="ECO:0000256" key="4">
    <source>
        <dbReference type="SAM" id="MobiDB-lite"/>
    </source>
</evidence>
<protein>
    <submittedName>
        <fullName evidence="9 10">Nuclear pore complex protein Nup160 homolog</fullName>
    </submittedName>
</protein>
<dbReference type="Proteomes" id="UP000887569">
    <property type="component" value="Unplaced"/>
</dbReference>
<feature type="region of interest" description="Disordered" evidence="4">
    <location>
        <begin position="1064"/>
        <end position="1097"/>
    </location>
</feature>
<organism evidence="8 9">
    <name type="scientific">Parascaris univalens</name>
    <name type="common">Nematode worm</name>
    <dbReference type="NCBI Taxonomy" id="6257"/>
    <lineage>
        <taxon>Eukaryota</taxon>
        <taxon>Metazoa</taxon>
        <taxon>Ecdysozoa</taxon>
        <taxon>Nematoda</taxon>
        <taxon>Chromadorea</taxon>
        <taxon>Rhabditida</taxon>
        <taxon>Spirurina</taxon>
        <taxon>Ascaridomorpha</taxon>
        <taxon>Ascaridoidea</taxon>
        <taxon>Ascarididae</taxon>
        <taxon>Parascaris</taxon>
    </lineage>
</organism>
<evidence type="ECO:0000256" key="3">
    <source>
        <dbReference type="ARBA" id="ARBA00023242"/>
    </source>
</evidence>
<dbReference type="Pfam" id="PF11715">
    <property type="entry name" value="Beta-prop_Nup120_160"/>
    <property type="match status" value="1"/>
</dbReference>
<dbReference type="Pfam" id="PF23347">
    <property type="entry name" value="TPR_Nup160_C"/>
    <property type="match status" value="1"/>
</dbReference>
<dbReference type="PANTHER" id="PTHR21286">
    <property type="entry name" value="NUCLEAR PORE COMPLEX PROTEIN NUP160"/>
    <property type="match status" value="1"/>
</dbReference>
<keyword evidence="8" id="KW-1185">Reference proteome</keyword>
<dbReference type="GO" id="GO:0005643">
    <property type="term" value="C:nuclear pore"/>
    <property type="evidence" value="ECO:0007669"/>
    <property type="project" value="TreeGrafter"/>
</dbReference>